<accession>A0ABR4LX44</accession>
<feature type="compositionally biased region" description="Basic residues" evidence="1">
    <location>
        <begin position="248"/>
        <end position="266"/>
    </location>
</feature>
<feature type="compositionally biased region" description="Basic and acidic residues" evidence="1">
    <location>
        <begin position="181"/>
        <end position="201"/>
    </location>
</feature>
<dbReference type="GeneID" id="98147683"/>
<dbReference type="RefSeq" id="XP_070888085.1">
    <property type="nucleotide sequence ID" value="XM_071032611.1"/>
</dbReference>
<evidence type="ECO:0000256" key="1">
    <source>
        <dbReference type="SAM" id="MobiDB-lite"/>
    </source>
</evidence>
<keyword evidence="3" id="KW-1185">Reference proteome</keyword>
<reference evidence="2 3" key="1">
    <citation type="submission" date="2024-07" db="EMBL/GenBank/DDBJ databases">
        <title>Section-level genome sequencing and comparative genomics of Aspergillus sections Usti and Cavernicolus.</title>
        <authorList>
            <consortium name="Lawrence Berkeley National Laboratory"/>
            <person name="Nybo J.L."/>
            <person name="Vesth T.C."/>
            <person name="Theobald S."/>
            <person name="Frisvad J.C."/>
            <person name="Larsen T.O."/>
            <person name="Kjaerboelling I."/>
            <person name="Rothschild-Mancinelli K."/>
            <person name="Lyhne E.K."/>
            <person name="Kogle M.E."/>
            <person name="Barry K."/>
            <person name="Clum A."/>
            <person name="Na H."/>
            <person name="Ledsgaard L."/>
            <person name="Lin J."/>
            <person name="Lipzen A."/>
            <person name="Kuo A."/>
            <person name="Riley R."/>
            <person name="Mondo S."/>
            <person name="Labutti K."/>
            <person name="Haridas S."/>
            <person name="Pangalinan J."/>
            <person name="Salamov A.A."/>
            <person name="Simmons B.A."/>
            <person name="Magnuson J.K."/>
            <person name="Chen J."/>
            <person name="Drula E."/>
            <person name="Henrissat B."/>
            <person name="Wiebenga A."/>
            <person name="Lubbers R.J."/>
            <person name="Gomes A.C."/>
            <person name="Macurrencykelacurrency M.R."/>
            <person name="Stajich J."/>
            <person name="Grigoriev I.V."/>
            <person name="Mortensen U.H."/>
            <person name="De Vries R.P."/>
            <person name="Baker S.E."/>
            <person name="Andersen M.R."/>
        </authorList>
    </citation>
    <scope>NUCLEOTIDE SEQUENCE [LARGE SCALE GENOMIC DNA]</scope>
    <source>
        <strain evidence="2 3">CBS 449.75</strain>
    </source>
</reference>
<sequence length="376" mass="43813">MDTQDSSLSRPYCIICKDSFSLDTGNLLPRIFDERPEWKASLDEHGYVKNPAELNNVYFSMPWHWKCIGRALITHPGKRYRLSGVGLAGTSIPLPRSSADCMMIGDILSADHDKPEIKDLYVADLKHRPVGRASTCHMIHERCWVLLTRVLDACLIEDNLSVFSEIVMKHYRSPSDIPSPRMKDDGEGAWNSHKDKEESEKCGLNNPRAYAQLYSTDLPCNETEHALRDPWKVVDVWEQIKAEEKKWGRERRRKPTTQSRKARRKNPLGAKLPPELIMEILDLLEDSKQIRALMWAFPYWGARVPNSYWRRRFIDEFMLEDEAQSIPGPTALNWRRLYYKTERIHLSSHGLLNRRRIVRISEKLKTSFLDALDRRN</sequence>
<gene>
    <name evidence="2" type="ORF">BJX67DRAFT_379583</name>
</gene>
<feature type="region of interest" description="Disordered" evidence="1">
    <location>
        <begin position="177"/>
        <end position="202"/>
    </location>
</feature>
<dbReference type="EMBL" id="JBFXLQ010000011">
    <property type="protein sequence ID" value="KAL2869106.1"/>
    <property type="molecule type" value="Genomic_DNA"/>
</dbReference>
<evidence type="ECO:0000313" key="3">
    <source>
        <dbReference type="Proteomes" id="UP001610432"/>
    </source>
</evidence>
<organism evidence="2 3">
    <name type="scientific">Aspergillus lucknowensis</name>
    <dbReference type="NCBI Taxonomy" id="176173"/>
    <lineage>
        <taxon>Eukaryota</taxon>
        <taxon>Fungi</taxon>
        <taxon>Dikarya</taxon>
        <taxon>Ascomycota</taxon>
        <taxon>Pezizomycotina</taxon>
        <taxon>Eurotiomycetes</taxon>
        <taxon>Eurotiomycetidae</taxon>
        <taxon>Eurotiales</taxon>
        <taxon>Aspergillaceae</taxon>
        <taxon>Aspergillus</taxon>
        <taxon>Aspergillus subgen. Nidulantes</taxon>
    </lineage>
</organism>
<comment type="caution">
    <text evidence="2">The sequence shown here is derived from an EMBL/GenBank/DDBJ whole genome shotgun (WGS) entry which is preliminary data.</text>
</comment>
<protein>
    <recommendedName>
        <fullName evidence="4">F-box domain-containing protein</fullName>
    </recommendedName>
</protein>
<dbReference type="Proteomes" id="UP001610432">
    <property type="component" value="Unassembled WGS sequence"/>
</dbReference>
<evidence type="ECO:0008006" key="4">
    <source>
        <dbReference type="Google" id="ProtNLM"/>
    </source>
</evidence>
<evidence type="ECO:0000313" key="2">
    <source>
        <dbReference type="EMBL" id="KAL2869106.1"/>
    </source>
</evidence>
<proteinExistence type="predicted"/>
<name>A0ABR4LX44_9EURO</name>
<feature type="region of interest" description="Disordered" evidence="1">
    <location>
        <begin position="247"/>
        <end position="268"/>
    </location>
</feature>